<dbReference type="Proteomes" id="UP000094527">
    <property type="component" value="Unassembled WGS sequence"/>
</dbReference>
<feature type="signal peptide" evidence="1">
    <location>
        <begin position="1"/>
        <end position="19"/>
    </location>
</feature>
<dbReference type="EMBL" id="LJIJ01000348">
    <property type="protein sequence ID" value="ODM98506.1"/>
    <property type="molecule type" value="Genomic_DNA"/>
</dbReference>
<feature type="chain" id="PRO_5008904792" evidence="1">
    <location>
        <begin position="20"/>
        <end position="432"/>
    </location>
</feature>
<evidence type="ECO:0000313" key="3">
    <source>
        <dbReference type="Proteomes" id="UP000094527"/>
    </source>
</evidence>
<comment type="caution">
    <text evidence="2">The sequence shown here is derived from an EMBL/GenBank/DDBJ whole genome shotgun (WGS) entry which is preliminary data.</text>
</comment>
<sequence>MYFKTITFVFLFFISAVSARKKHDSSSSSSSEEDDSGSREMLFPRARTLMCGGEPFNFQRMEMEKEVEIEECLETKLDETMDVLKNSRRKSTRRLGNDERKLKRLLKSECSMECKWEAFGLISDDEAETGAEEFSKLFPEGAQDSVKAEIETCIKGSGRPKRKSSRGRMSGFCQAKKRMGDCLEKAVTQNSTRGGIAYKAFDPLEPNSRCVWTIRGGNSVGFTASVLKIRSDSSDQDVQVIVTCLRHQDTPSRHIHLNQSGPVNGLEMCNMLVITLYSGLNVGNSTGFILEYEALGEGTLSSKSKDYIFGAEGLGFIRYPESVTDQYDNFELSTFVFVPENNIHVEGSNADILYHRNSLESYFCHDNVNVYRFISNLTVPTWQYEGRICGDTESDVIKHYDMIMLTFDSDYSNTGSGFQLAYTPSNACECGL</sequence>
<keyword evidence="1" id="KW-0732">Signal</keyword>
<organism evidence="2 3">
    <name type="scientific">Orchesella cincta</name>
    <name type="common">Springtail</name>
    <name type="synonym">Podura cincta</name>
    <dbReference type="NCBI Taxonomy" id="48709"/>
    <lineage>
        <taxon>Eukaryota</taxon>
        <taxon>Metazoa</taxon>
        <taxon>Ecdysozoa</taxon>
        <taxon>Arthropoda</taxon>
        <taxon>Hexapoda</taxon>
        <taxon>Collembola</taxon>
        <taxon>Entomobryomorpha</taxon>
        <taxon>Entomobryoidea</taxon>
        <taxon>Orchesellidae</taxon>
        <taxon>Orchesellinae</taxon>
        <taxon>Orchesella</taxon>
    </lineage>
</organism>
<name>A0A1D2MZP3_ORCCI</name>
<evidence type="ECO:0000256" key="1">
    <source>
        <dbReference type="SAM" id="SignalP"/>
    </source>
</evidence>
<protein>
    <submittedName>
        <fullName evidence="2">Protein translocase subunit SecA</fullName>
    </submittedName>
</protein>
<accession>A0A1D2MZP3</accession>
<gene>
    <name evidence="2" type="ORF">Ocin01_08185</name>
</gene>
<keyword evidence="3" id="KW-1185">Reference proteome</keyword>
<evidence type="ECO:0000313" key="2">
    <source>
        <dbReference type="EMBL" id="ODM98506.1"/>
    </source>
</evidence>
<dbReference type="InterPro" id="IPR035914">
    <property type="entry name" value="Sperma_CUB_dom_sf"/>
</dbReference>
<dbReference type="AlphaFoldDB" id="A0A1D2MZP3"/>
<proteinExistence type="predicted"/>
<dbReference type="Gene3D" id="2.60.120.290">
    <property type="entry name" value="Spermadhesin, CUB domain"/>
    <property type="match status" value="1"/>
</dbReference>
<dbReference type="SUPFAM" id="SSF49854">
    <property type="entry name" value="Spermadhesin, CUB domain"/>
    <property type="match status" value="1"/>
</dbReference>
<reference evidence="2 3" key="1">
    <citation type="journal article" date="2016" name="Genome Biol. Evol.">
        <title>Gene Family Evolution Reflects Adaptation to Soil Environmental Stressors in the Genome of the Collembolan Orchesella cincta.</title>
        <authorList>
            <person name="Faddeeva-Vakhrusheva A."/>
            <person name="Derks M.F."/>
            <person name="Anvar S.Y."/>
            <person name="Agamennone V."/>
            <person name="Suring W."/>
            <person name="Smit S."/>
            <person name="van Straalen N.M."/>
            <person name="Roelofs D."/>
        </authorList>
    </citation>
    <scope>NUCLEOTIDE SEQUENCE [LARGE SCALE GENOMIC DNA]</scope>
    <source>
        <tissue evidence="2">Mixed pool</tissue>
    </source>
</reference>